<sequence>MHRQIHRIRSLFTTLTCLVLISCMQAEKFSLDTSGMEGLLIGGLSFESGQPGGGEEEEEEEGGYSGAQFVAVGDNFQTWYSYDGISWEKSPNGMMDAQNLQSVAFGSNVWVTVGQTSAGTCGVWTSPDGSNWTQRSCPAGDSVRKNAIAYGNGFFLAAGECNGTNITAMKSTDGGINWTAIVPFAAGCSNEIKSLIFETQSQQFIAVTNAGIAYRTPDGTNPWTFVAILDGYANSVKIQKGLPGKILISGVNLNDHPAVWQYSLDGSLEASAEISDVTADIFEGFAYGNGRFVATGTDTSRYNCYFNTATTVAAILPANKNSLFPLCGTAGFFPQRIDYHSGVGVFVVGGYSIDGDLNQFAWSSDGLSWTTGATTPGATSMNAMAVVE</sequence>
<evidence type="ECO:0000313" key="3">
    <source>
        <dbReference type="Proteomes" id="UP000005737"/>
    </source>
</evidence>
<dbReference type="EMBL" id="JH597773">
    <property type="protein sequence ID" value="EHQ07282.1"/>
    <property type="molecule type" value="Genomic_DNA"/>
</dbReference>
<accession>H2CL38</accession>
<dbReference type="InterPro" id="IPR058667">
    <property type="entry name" value="DUF6242_C"/>
</dbReference>
<gene>
    <name evidence="2" type="ORF">Lepil_2609</name>
</gene>
<evidence type="ECO:0000313" key="2">
    <source>
        <dbReference type="EMBL" id="EHQ07282.1"/>
    </source>
</evidence>
<organism evidence="2 3">
    <name type="scientific">Leptonema illini DSM 21528</name>
    <dbReference type="NCBI Taxonomy" id="929563"/>
    <lineage>
        <taxon>Bacteria</taxon>
        <taxon>Pseudomonadati</taxon>
        <taxon>Spirochaetota</taxon>
        <taxon>Spirochaetia</taxon>
        <taxon>Leptospirales</taxon>
        <taxon>Leptospiraceae</taxon>
        <taxon>Leptonema</taxon>
    </lineage>
</organism>
<dbReference type="Proteomes" id="UP000005737">
    <property type="component" value="Unassembled WGS sequence"/>
</dbReference>
<dbReference type="Gene3D" id="2.130.10.10">
    <property type="entry name" value="YVTN repeat-like/Quinoprotein amine dehydrogenase"/>
    <property type="match status" value="1"/>
</dbReference>
<dbReference type="InterPro" id="IPR036278">
    <property type="entry name" value="Sialidase_sf"/>
</dbReference>
<protein>
    <recommendedName>
        <fullName evidence="1">DUF6242 domain-containing protein</fullName>
    </recommendedName>
</protein>
<dbReference type="Pfam" id="PF25852">
    <property type="entry name" value="DUF6242_C"/>
    <property type="match status" value="1"/>
</dbReference>
<dbReference type="InterPro" id="IPR015943">
    <property type="entry name" value="WD40/YVTN_repeat-like_dom_sf"/>
</dbReference>
<proteinExistence type="predicted"/>
<evidence type="ECO:0000259" key="1">
    <source>
        <dbReference type="Pfam" id="PF25852"/>
    </source>
</evidence>
<dbReference type="SUPFAM" id="SSF50939">
    <property type="entry name" value="Sialidases"/>
    <property type="match status" value="1"/>
</dbReference>
<feature type="domain" description="DUF6242" evidence="1">
    <location>
        <begin position="97"/>
        <end position="227"/>
    </location>
</feature>
<dbReference type="PROSITE" id="PS51257">
    <property type="entry name" value="PROKAR_LIPOPROTEIN"/>
    <property type="match status" value="1"/>
</dbReference>
<dbReference type="HOGENOM" id="CLU_711330_0_0_12"/>
<name>H2CL38_9LEPT</name>
<dbReference type="AlphaFoldDB" id="H2CL38"/>
<keyword evidence="3" id="KW-1185">Reference proteome</keyword>
<reference evidence="2 3" key="1">
    <citation type="submission" date="2011-10" db="EMBL/GenBank/DDBJ databases">
        <title>The Improved High-Quality Draft genome of Leptonema illini DSM 21528.</title>
        <authorList>
            <consortium name="US DOE Joint Genome Institute (JGI-PGF)"/>
            <person name="Lucas S."/>
            <person name="Copeland A."/>
            <person name="Lapidus A."/>
            <person name="Glavina del Rio T."/>
            <person name="Dalin E."/>
            <person name="Tice H."/>
            <person name="Bruce D."/>
            <person name="Goodwin L."/>
            <person name="Pitluck S."/>
            <person name="Peters L."/>
            <person name="Mikhailova N."/>
            <person name="Held B."/>
            <person name="Kyrpides N."/>
            <person name="Mavromatis K."/>
            <person name="Ivanova N."/>
            <person name="Markowitz V."/>
            <person name="Cheng J.-F."/>
            <person name="Hugenholtz P."/>
            <person name="Woyke T."/>
            <person name="Wu D."/>
            <person name="Gronow S."/>
            <person name="Wellnitz S."/>
            <person name="Brambilla E.-M."/>
            <person name="Klenk H.-P."/>
            <person name="Eisen J.A."/>
        </authorList>
    </citation>
    <scope>NUCLEOTIDE SEQUENCE [LARGE SCALE GENOMIC DNA]</scope>
    <source>
        <strain evidence="2 3">DSM 21528</strain>
    </source>
</reference>
<dbReference type="STRING" id="183.GCA_002009735_03782"/>